<keyword evidence="2" id="KW-1185">Reference proteome</keyword>
<dbReference type="EMBL" id="BMFW01000003">
    <property type="protein sequence ID" value="GGH91629.1"/>
    <property type="molecule type" value="Genomic_DNA"/>
</dbReference>
<reference evidence="2" key="1">
    <citation type="journal article" date="2019" name="Int. J. Syst. Evol. Microbiol.">
        <title>The Global Catalogue of Microorganisms (GCM) 10K type strain sequencing project: providing services to taxonomists for standard genome sequencing and annotation.</title>
        <authorList>
            <consortium name="The Broad Institute Genomics Platform"/>
            <consortium name="The Broad Institute Genome Sequencing Center for Infectious Disease"/>
            <person name="Wu L."/>
            <person name="Ma J."/>
        </authorList>
    </citation>
    <scope>NUCLEOTIDE SEQUENCE [LARGE SCALE GENOMIC DNA]</scope>
    <source>
        <strain evidence="2">CGMCC 1.12778</strain>
    </source>
</reference>
<evidence type="ECO:0000313" key="1">
    <source>
        <dbReference type="EMBL" id="GGH91629.1"/>
    </source>
</evidence>
<dbReference type="Gene3D" id="3.40.50.720">
    <property type="entry name" value="NAD(P)-binding Rossmann-like Domain"/>
    <property type="match status" value="1"/>
</dbReference>
<sequence>METARRVVVVTGANGWTDRASAIAFWRRGYAGALLAGHSAGIAVVAAKVEPAGGRALPSPVDVVDPHEFDATTGRVEQEPGLKLIVSPHHRFTTARLGVALPGIVGAMAPLSRKDAR</sequence>
<comment type="caution">
    <text evidence="1">The sequence shown here is derived from an EMBL/GenBank/DDBJ whole genome shotgun (WGS) entry which is preliminary data.</text>
</comment>
<accession>A0ABQ2AL16</accession>
<dbReference type="SUPFAM" id="SSF51735">
    <property type="entry name" value="NAD(P)-binding Rossmann-fold domains"/>
    <property type="match status" value="1"/>
</dbReference>
<dbReference type="InterPro" id="IPR036291">
    <property type="entry name" value="NAD(P)-bd_dom_sf"/>
</dbReference>
<evidence type="ECO:0000313" key="2">
    <source>
        <dbReference type="Proteomes" id="UP000643279"/>
    </source>
</evidence>
<protein>
    <recommendedName>
        <fullName evidence="3">Short chain dehydrogenase</fullName>
    </recommendedName>
</protein>
<dbReference type="RefSeq" id="WP_188570421.1">
    <property type="nucleotide sequence ID" value="NZ_BMFW01000003.1"/>
</dbReference>
<proteinExistence type="predicted"/>
<gene>
    <name evidence="1" type="ORF">GCM10007170_08230</name>
</gene>
<organism evidence="1 2">
    <name type="scientific">Arthrobacter liuii</name>
    <dbReference type="NCBI Taxonomy" id="1476996"/>
    <lineage>
        <taxon>Bacteria</taxon>
        <taxon>Bacillati</taxon>
        <taxon>Actinomycetota</taxon>
        <taxon>Actinomycetes</taxon>
        <taxon>Micrococcales</taxon>
        <taxon>Micrococcaceae</taxon>
        <taxon>Arthrobacter</taxon>
    </lineage>
</organism>
<evidence type="ECO:0008006" key="3">
    <source>
        <dbReference type="Google" id="ProtNLM"/>
    </source>
</evidence>
<dbReference type="Proteomes" id="UP000643279">
    <property type="component" value="Unassembled WGS sequence"/>
</dbReference>
<name>A0ABQ2AL16_9MICC</name>